<keyword evidence="2" id="KW-1185">Reference proteome</keyword>
<dbReference type="Proteomes" id="UP000199580">
    <property type="component" value="Unassembled WGS sequence"/>
</dbReference>
<accession>A0A1G8ZFH9</accession>
<proteinExistence type="predicted"/>
<evidence type="ECO:0000313" key="1">
    <source>
        <dbReference type="EMBL" id="SDK13768.1"/>
    </source>
</evidence>
<gene>
    <name evidence="1" type="ORF">SAMN04487935_2568</name>
</gene>
<evidence type="ECO:0000313" key="2">
    <source>
        <dbReference type="Proteomes" id="UP000199580"/>
    </source>
</evidence>
<dbReference type="STRING" id="1128970.SAMN04487935_2568"/>
<dbReference type="OrthoDB" id="1284667at2"/>
<dbReference type="AlphaFoldDB" id="A0A1G8ZFH9"/>
<organism evidence="1 2">
    <name type="scientific">Flavobacterium noncentrifugens</name>
    <dbReference type="NCBI Taxonomy" id="1128970"/>
    <lineage>
        <taxon>Bacteria</taxon>
        <taxon>Pseudomonadati</taxon>
        <taxon>Bacteroidota</taxon>
        <taxon>Flavobacteriia</taxon>
        <taxon>Flavobacteriales</taxon>
        <taxon>Flavobacteriaceae</taxon>
        <taxon>Flavobacterium</taxon>
    </lineage>
</organism>
<reference evidence="1 2" key="1">
    <citation type="submission" date="2016-10" db="EMBL/GenBank/DDBJ databases">
        <authorList>
            <person name="de Groot N.N."/>
        </authorList>
    </citation>
    <scope>NUCLEOTIDE SEQUENCE [LARGE SCALE GENOMIC DNA]</scope>
    <source>
        <strain evidence="1 2">CGMCC 1.10076</strain>
    </source>
</reference>
<dbReference type="RefSeq" id="WP_091396215.1">
    <property type="nucleotide sequence ID" value="NZ_BKAI01000009.1"/>
</dbReference>
<dbReference type="EMBL" id="FNEZ01000004">
    <property type="protein sequence ID" value="SDK13768.1"/>
    <property type="molecule type" value="Genomic_DNA"/>
</dbReference>
<protein>
    <submittedName>
        <fullName evidence="1">Uncharacterized protein</fullName>
    </submittedName>
</protein>
<name>A0A1G8ZFH9_9FLAO</name>
<sequence length="389" mass="44706">MDRVITWGSIGDQVKYNLFDIKMGILPSERVGLEKTNIKEVFDPYYHSKTKEDVTDAIKAYQQVFPQRNPSKGKDTPSALDRAFLSDFGISFDRICEFIEGLAIIGIQQTTSFSFLDIKQLKTEINKVITPFDDSEFDNAVNYLTLFKRGKIEKIPEGYESFDISPWRFNRRLSLLRKPIVAFENVADKKNPIMYWGFRQVLSSRIYLADQITSGRLKVSESGQVIKAMGKLAQERGDSLVSKIFKKLQSKDLIIDTEVEINTKSQLLADKDLGDIDILVIDKSKNIIYSLECKSMSPSRNIKEMVEELNKLFEDRWIDKHVVRDTWIKNNLNLLGAKYKIDLTGFLVKSIFVTQEDMLTPYLKKGVLPIPFVTSYEIEENGINTFDLL</sequence>